<dbReference type="InterPro" id="IPR013217">
    <property type="entry name" value="Methyltransf_12"/>
</dbReference>
<dbReference type="InterPro" id="IPR057326">
    <property type="entry name" value="KR_dom"/>
</dbReference>
<dbReference type="Gene3D" id="3.40.366.10">
    <property type="entry name" value="Malonyl-Coenzyme A Acyl Carrier Protein, domain 2"/>
    <property type="match status" value="1"/>
</dbReference>
<feature type="region of interest" description="Disordered" evidence="8">
    <location>
        <begin position="1"/>
        <end position="20"/>
    </location>
</feature>
<dbReference type="CDD" id="cd02440">
    <property type="entry name" value="AdoMet_MTases"/>
    <property type="match status" value="1"/>
</dbReference>
<dbReference type="Pfam" id="PF08240">
    <property type="entry name" value="ADH_N"/>
    <property type="match status" value="1"/>
</dbReference>
<dbReference type="GO" id="GO:0004312">
    <property type="term" value="F:fatty acid synthase activity"/>
    <property type="evidence" value="ECO:0007669"/>
    <property type="project" value="TreeGrafter"/>
</dbReference>
<evidence type="ECO:0000313" key="13">
    <source>
        <dbReference type="Proteomes" id="UP000297527"/>
    </source>
</evidence>
<dbReference type="GO" id="GO:0016491">
    <property type="term" value="F:oxidoreductase activity"/>
    <property type="evidence" value="ECO:0007669"/>
    <property type="project" value="UniProtKB-KW"/>
</dbReference>
<dbReference type="SUPFAM" id="SSF55048">
    <property type="entry name" value="Probable ACP-binding domain of malonyl-CoA ACP transacylase"/>
    <property type="match status" value="1"/>
</dbReference>
<dbReference type="InterPro" id="IPR042104">
    <property type="entry name" value="PKS_dehydratase_sf"/>
</dbReference>
<dbReference type="OrthoDB" id="329835at2759"/>
<dbReference type="Gene3D" id="3.90.180.10">
    <property type="entry name" value="Medium-chain alcohol dehydrogenases, catalytic domain"/>
    <property type="match status" value="1"/>
</dbReference>
<feature type="domain" description="Ketosynthase family 3 (KS3)" evidence="10">
    <location>
        <begin position="25"/>
        <end position="451"/>
    </location>
</feature>
<dbReference type="InterPro" id="IPR016039">
    <property type="entry name" value="Thiolase-like"/>
</dbReference>
<dbReference type="SUPFAM" id="SSF52151">
    <property type="entry name" value="FabD/lysophospholipase-like"/>
    <property type="match status" value="1"/>
</dbReference>
<keyword evidence="1" id="KW-0596">Phosphopantetheine</keyword>
<protein>
    <submittedName>
        <fullName evidence="12">Uncharacterized protein</fullName>
    </submittedName>
</protein>
<dbReference type="InterPro" id="IPR049900">
    <property type="entry name" value="PKS_mFAS_DH"/>
</dbReference>
<evidence type="ECO:0000256" key="2">
    <source>
        <dbReference type="ARBA" id="ARBA00022553"/>
    </source>
</evidence>
<dbReference type="PROSITE" id="PS52019">
    <property type="entry name" value="PKS_MFAS_DH"/>
    <property type="match status" value="1"/>
</dbReference>
<keyword evidence="3" id="KW-0808">Transferase</keyword>
<dbReference type="SUPFAM" id="SSF47336">
    <property type="entry name" value="ACP-like"/>
    <property type="match status" value="1"/>
</dbReference>
<dbReference type="SMART" id="SM00829">
    <property type="entry name" value="PKS_ER"/>
    <property type="match status" value="1"/>
</dbReference>
<reference evidence="12 13" key="1">
    <citation type="submission" date="2017-12" db="EMBL/GenBank/DDBJ databases">
        <title>Comparative genomics of Botrytis spp.</title>
        <authorList>
            <person name="Valero-Jimenez C.A."/>
            <person name="Tapia P."/>
            <person name="Veloso J."/>
            <person name="Silva-Moreno E."/>
            <person name="Staats M."/>
            <person name="Valdes J.H."/>
            <person name="Van Kan J.A.L."/>
        </authorList>
    </citation>
    <scope>NUCLEOTIDE SEQUENCE [LARGE SCALE GENOMIC DNA]</scope>
    <source>
        <strain evidence="12 13">MUCL11595</strain>
    </source>
</reference>
<dbReference type="Pfam" id="PF14765">
    <property type="entry name" value="PS-DH"/>
    <property type="match status" value="1"/>
</dbReference>
<dbReference type="SMART" id="SM00825">
    <property type="entry name" value="PKS_KS"/>
    <property type="match status" value="1"/>
</dbReference>
<sequence length="2592" mass="287965">MDSPLLSESTKSTPPSSISNEERFVDPIAVVGFSLKFPQEARDAESFWKVLMDMRCTATEYPEDRLSKSNRYHPDPNRKDTFSVSGAHFLQDKISTFDAPFFSIGATEAAALDPQHRGLLETTYRALENSGLPLSRVDGTRTSVYTGSFTNDWQQLCYKDSENSQTYVGMGSAACMTANRINWFFNFTGGSANIDTACSSSLVALHLACQDLLSGDVDMSIAAGCNLIFSPDWIHLLSNMKMLSPDYRSYSFDSRANGYSRSEGLGVLVLKRLSSAIADGNTIRGIIRASGSNQDGLTPGGIMQPSRISQEILIREVYQKAGLSMESTRFVESHGTGTAIGDPIEAAALGSAFKAARTLEDPLYVGALKSNIGHMEGASGIAGLIKAILVLEKAIIPPNANFERLNPRIDAEFLKLKFPICPAPWPTTGLRRASVNSFGFGGTNAHIVLDDVYHYLESRGLVAIHNTVESPPSYSSNEHAPRDHLEKKALTLGNTKLGMRKLFVFTANDPAALKRVVDQYAIYFKKSVSDSETPDFLARMSYTLTKKRTMLKWRTHVITNNLEDLRNLTITSSLPTPSLKNPLIGFVFTGQGAQWACMGLELLKFQVFARSLAIAEQHLKDIGSSWSLSEKLSRSVLNSDINNAEFSQPICTAVQIALVDLLQSFNIHPNAVVGHSSGEIAASYCIGALSAKSALRVAYFRGKAAAKISSHNGPNGAMMSVGLPKNKAQKYIDQISIQNGHIGLTVACINSNRNVTVSGDETQIDELKTLLKMEAIPATKLKVDIAYHSYHMEAIALEYECSIQNIEAGGLASRSCIMISTVTGRLIESSDLREPSYWVSNMVSPVRFYEAMQSICGQTSRLTRKKLDCSHRAHICVNMLIEVGPHSALQGPIQQILSQNPQARISYSSMLDRKRSAEETALNVVCTTYCLGAPTNIDSLHISKTNGMPEMLLNLPEYPFDQSVEYWYETKSSKRNRLHPQGRLDLLGKPSTDWNPMEARWRNFIRVSDMPWVEDHIINGSLIYPAAGMLVMAIEAANQIANHDKNIAGFQFKDVVFPKALRVPLEDNGVEVYFYLRRPSGTSESSSSWLQFRLCTCRETNHDEQWEDHFYGFIKIEYGPRIRSLHELESEKQRLAAARIMQDQTVSSKKLYETLKDSGYNFGPSFQTLEKITYPSDATIEACASVRLYRWPDDQFPQRHIIHPTTLDGMLHSCLAALAQGCQKKLETAVPSHIRSLSIAQSGLNFPEASHVLAIASGTEITNRYSEFDISVLNSTSENLLMRCEGLRMTVVTDTQDLEKVSREEHVCHVLDFQPDIDLLGPDQLSEFCAIHNSKEEEPKQFYSDLLFLTYVFLVKALQGLGATKPSLPYLQKYVDWARYQVERYNDGALPYSQQGWEILMKDEKNIKKLISRVESETAQGRAFVATGQNILPILRGEISSQEFLFKSDLAKDLYKDINNNRVCFPAFQKYLEGLSYKNPRLRILEIGAGTGGTTSKVLQGLCQDGQGIKHSPRYMEYTYTDISAFFFETAQEDFKDFPRMSYRLLDIEHDPIEQGFAENSFDLIVAGNVLHATVSIDKTMQHVRKLLKPGGKLMMHEITRPDILRSGFIFGLLPGWWLATDPYRSWGPAISSQKWDSILLQHGFSGIDVELPEFASPECQEQSIIISTASFDESPNLSTIIVSIVVDTSSESQEKAAKDLQNGYSENSISSRILHIDDFTSDDIDKLGKIVSFLEIDNPILFNLSNASYISIQSMLTCANDVVWVRGGGGRVVQNPAWNMIEGISRAVRNEVSEKKITIIALEFKETEDLILNQAQIHMIYQSSSYLGNVRLDEHEYVQVNGLFTIPRAIPSPNLTTTLHQKSLPQQISFQMVSEVAPAKLAVEHSGNLETLHFVRDQDTSRPLEPTEVDIEVKAVGMGRNDCQSVLGRLQNTEFGREACGIVVEIGASITHLSKGDRVVVVGNGLFKTLARCEVSSVWKIPEWMSFEGGAGIPIVFLTAWNAVHNIARVQSSETILIHEACEAVGQAAVQVAQHFDAEIFVSCRTSDQKDLLLNDYGIPDNHIIVLDDKMEFKSALMHATEGRGMDVIINSLTGDGLTASWECIGAYGRFVNINQRDVQSNLALEIYNFRKNASFSSFDVFSWLRDRPKQAEKDLGNITQLFKYGSLHTVHSIHINSLENIVSAFSLLQEDELSGKAVIELKRDDRIKTLFDTEHPATLSHDSTYIISGAFGGIGRAVVSWLASRGAKYLILLSRSGPKDKLASELLESLRAQGIQFRAPRCDITDRNSLSKIVAEATLNYPPIKGCIQTAMVLKDSSFVNMSYEDWNLGTQCKTQGSWNLHCLLPTDLDFFVMLSSLSGVIGIHGQANYGSGNTFMDALARHRISLGQRAVAWDLGIMAEDGFVAEDEAFLKRIISYEVFTSISRSYLIALLDYYCDPNISLLEAAESQVLLGLGAGHIIQRQPLFSHTLQQKSVSKHQGEAADNSRVLFEESSSMLEAGVIAKSAIVKKLARVLPTLQNELELEKPLHFYGVDSLLSLELRSWIAREYLTEVTVFEIQGGATFDSIGMLIARRSKIPHSLWSSLISSD</sequence>
<dbReference type="InterPro" id="IPR020807">
    <property type="entry name" value="PKS_DH"/>
</dbReference>
<dbReference type="SUPFAM" id="SSF53335">
    <property type="entry name" value="S-adenosyl-L-methionine-dependent methyltransferases"/>
    <property type="match status" value="1"/>
</dbReference>
<keyword evidence="13" id="KW-1185">Reference proteome</keyword>
<dbReference type="Pfam" id="PF00698">
    <property type="entry name" value="Acyl_transf_1"/>
    <property type="match status" value="1"/>
</dbReference>
<dbReference type="Pfam" id="PF08659">
    <property type="entry name" value="KR"/>
    <property type="match status" value="1"/>
</dbReference>
<keyword evidence="6" id="KW-0012">Acyltransferase</keyword>
<dbReference type="CDD" id="cd05195">
    <property type="entry name" value="enoyl_red"/>
    <property type="match status" value="1"/>
</dbReference>
<dbReference type="PANTHER" id="PTHR43775">
    <property type="entry name" value="FATTY ACID SYNTHASE"/>
    <property type="match status" value="1"/>
</dbReference>
<evidence type="ECO:0000259" key="9">
    <source>
        <dbReference type="PROSITE" id="PS50075"/>
    </source>
</evidence>
<dbReference type="InterPro" id="IPR020843">
    <property type="entry name" value="ER"/>
</dbReference>
<evidence type="ECO:0000259" key="11">
    <source>
        <dbReference type="PROSITE" id="PS52019"/>
    </source>
</evidence>
<dbReference type="InterPro" id="IPR013154">
    <property type="entry name" value="ADH-like_N"/>
</dbReference>
<dbReference type="EMBL" id="PQXN01000015">
    <property type="protein sequence ID" value="TGO63081.1"/>
    <property type="molecule type" value="Genomic_DNA"/>
</dbReference>
<evidence type="ECO:0000256" key="1">
    <source>
        <dbReference type="ARBA" id="ARBA00022450"/>
    </source>
</evidence>
<dbReference type="Pfam" id="PF02801">
    <property type="entry name" value="Ketoacyl-synt_C"/>
    <property type="match status" value="1"/>
</dbReference>
<dbReference type="Pfam" id="PF23114">
    <property type="entry name" value="NAD-bd_HRPKS_sdrA"/>
    <property type="match status" value="1"/>
</dbReference>
<comment type="caution">
    <text evidence="12">The sequence shown here is derived from an EMBL/GenBank/DDBJ whole genome shotgun (WGS) entry which is preliminary data.</text>
</comment>
<keyword evidence="2" id="KW-0597">Phosphoprotein</keyword>
<dbReference type="InterPro" id="IPR050091">
    <property type="entry name" value="PKS_NRPS_Biosynth_Enz"/>
</dbReference>
<dbReference type="Proteomes" id="UP000297527">
    <property type="component" value="Unassembled WGS sequence"/>
</dbReference>
<dbReference type="InterPro" id="IPR032821">
    <property type="entry name" value="PKS_assoc"/>
</dbReference>
<proteinExistence type="predicted"/>
<accession>A0A4Z1IND6</accession>
<dbReference type="Gene3D" id="3.10.129.110">
    <property type="entry name" value="Polyketide synthase dehydratase"/>
    <property type="match status" value="1"/>
</dbReference>
<evidence type="ECO:0000259" key="10">
    <source>
        <dbReference type="PROSITE" id="PS52004"/>
    </source>
</evidence>
<feature type="active site" description="Proton donor; for dehydratase activity" evidence="7">
    <location>
        <position position="1208"/>
    </location>
</feature>
<dbReference type="InterPro" id="IPR001227">
    <property type="entry name" value="Ac_transferase_dom_sf"/>
</dbReference>
<dbReference type="GO" id="GO:0004315">
    <property type="term" value="F:3-oxoacyl-[acyl-carrier-protein] synthase activity"/>
    <property type="evidence" value="ECO:0007669"/>
    <property type="project" value="InterPro"/>
</dbReference>
<dbReference type="Gene3D" id="1.10.1200.10">
    <property type="entry name" value="ACP-like"/>
    <property type="match status" value="1"/>
</dbReference>
<keyword evidence="5" id="KW-0511">Multifunctional enzyme</keyword>
<dbReference type="InterPro" id="IPR014043">
    <property type="entry name" value="Acyl_transferase_dom"/>
</dbReference>
<dbReference type="SMART" id="SM00826">
    <property type="entry name" value="PKS_DH"/>
    <property type="match status" value="1"/>
</dbReference>
<dbReference type="Gene3D" id="3.40.47.10">
    <property type="match status" value="1"/>
</dbReference>
<dbReference type="SUPFAM" id="SSF51735">
    <property type="entry name" value="NAD(P)-binding Rossmann-fold domains"/>
    <property type="match status" value="2"/>
</dbReference>
<evidence type="ECO:0000313" key="12">
    <source>
        <dbReference type="EMBL" id="TGO63081.1"/>
    </source>
</evidence>
<dbReference type="InterPro" id="IPR016035">
    <property type="entry name" value="Acyl_Trfase/lysoPLipase"/>
</dbReference>
<dbReference type="Pfam" id="PF13602">
    <property type="entry name" value="ADH_zinc_N_2"/>
    <property type="match status" value="1"/>
</dbReference>
<dbReference type="Pfam" id="PF21089">
    <property type="entry name" value="PKS_DH_N"/>
    <property type="match status" value="1"/>
</dbReference>
<feature type="region of interest" description="N-terminal hotdog fold" evidence="7">
    <location>
        <begin position="984"/>
        <end position="1121"/>
    </location>
</feature>
<evidence type="ECO:0000256" key="4">
    <source>
        <dbReference type="ARBA" id="ARBA00023002"/>
    </source>
</evidence>
<feature type="domain" description="Carrier" evidence="9">
    <location>
        <begin position="2501"/>
        <end position="2578"/>
    </location>
</feature>
<dbReference type="InterPro" id="IPR020841">
    <property type="entry name" value="PKS_Beta-ketoAc_synthase_dom"/>
</dbReference>
<dbReference type="SMART" id="SM00822">
    <property type="entry name" value="PKS_KR"/>
    <property type="match status" value="1"/>
</dbReference>
<dbReference type="Pfam" id="PF00109">
    <property type="entry name" value="ketoacyl-synt"/>
    <property type="match status" value="1"/>
</dbReference>
<dbReference type="InterPro" id="IPR016036">
    <property type="entry name" value="Malonyl_transacylase_ACP-bd"/>
</dbReference>
<dbReference type="PROSITE" id="PS52004">
    <property type="entry name" value="KS3_2"/>
    <property type="match status" value="1"/>
</dbReference>
<dbReference type="InterPro" id="IPR009081">
    <property type="entry name" value="PP-bd_ACP"/>
</dbReference>
<dbReference type="InterPro" id="IPR014031">
    <property type="entry name" value="Ketoacyl_synth_C"/>
</dbReference>
<dbReference type="InterPro" id="IPR029063">
    <property type="entry name" value="SAM-dependent_MTases_sf"/>
</dbReference>
<dbReference type="Pfam" id="PF08242">
    <property type="entry name" value="Methyltransf_12"/>
    <property type="match status" value="1"/>
</dbReference>
<dbReference type="InterPro" id="IPR014030">
    <property type="entry name" value="Ketoacyl_synth_N"/>
</dbReference>
<dbReference type="SUPFAM" id="SSF53901">
    <property type="entry name" value="Thiolase-like"/>
    <property type="match status" value="1"/>
</dbReference>
<dbReference type="SUPFAM" id="SSF50129">
    <property type="entry name" value="GroES-like"/>
    <property type="match status" value="1"/>
</dbReference>
<organism evidence="12 13">
    <name type="scientific">Botryotinia convoluta</name>
    <dbReference type="NCBI Taxonomy" id="54673"/>
    <lineage>
        <taxon>Eukaryota</taxon>
        <taxon>Fungi</taxon>
        <taxon>Dikarya</taxon>
        <taxon>Ascomycota</taxon>
        <taxon>Pezizomycotina</taxon>
        <taxon>Leotiomycetes</taxon>
        <taxon>Helotiales</taxon>
        <taxon>Sclerotiniaceae</taxon>
        <taxon>Botryotinia</taxon>
    </lineage>
</organism>
<evidence type="ECO:0000256" key="7">
    <source>
        <dbReference type="PROSITE-ProRule" id="PRU01363"/>
    </source>
</evidence>
<evidence type="ECO:0000256" key="8">
    <source>
        <dbReference type="SAM" id="MobiDB-lite"/>
    </source>
</evidence>
<dbReference type="PROSITE" id="PS00606">
    <property type="entry name" value="KS3_1"/>
    <property type="match status" value="1"/>
</dbReference>
<feature type="active site" description="Proton acceptor; for dehydratase activity" evidence="7">
    <location>
        <position position="1016"/>
    </location>
</feature>
<dbReference type="PROSITE" id="PS50075">
    <property type="entry name" value="CARRIER"/>
    <property type="match status" value="1"/>
</dbReference>
<dbReference type="InterPro" id="IPR056501">
    <property type="entry name" value="NAD-bd_HRPKS_sdrA"/>
</dbReference>
<dbReference type="CDD" id="cd00833">
    <property type="entry name" value="PKS"/>
    <property type="match status" value="1"/>
</dbReference>
<dbReference type="GO" id="GO:0044550">
    <property type="term" value="P:secondary metabolite biosynthetic process"/>
    <property type="evidence" value="ECO:0007669"/>
    <property type="project" value="TreeGrafter"/>
</dbReference>
<dbReference type="InterPro" id="IPR013968">
    <property type="entry name" value="PKS_KR"/>
</dbReference>
<evidence type="ECO:0000256" key="3">
    <source>
        <dbReference type="ARBA" id="ARBA00022679"/>
    </source>
</evidence>
<dbReference type="Gene3D" id="3.40.50.720">
    <property type="entry name" value="NAD(P)-binding Rossmann-like Domain"/>
    <property type="match status" value="1"/>
</dbReference>
<dbReference type="Gene3D" id="3.30.70.3290">
    <property type="match status" value="1"/>
</dbReference>
<dbReference type="InterPro" id="IPR018201">
    <property type="entry name" value="Ketoacyl_synth_AS"/>
</dbReference>
<name>A0A4Z1IND6_9HELO</name>
<feature type="region of interest" description="C-terminal hotdog fold" evidence="7">
    <location>
        <begin position="1140"/>
        <end position="1298"/>
    </location>
</feature>
<dbReference type="InterPro" id="IPR036291">
    <property type="entry name" value="NAD(P)-bd_dom_sf"/>
</dbReference>
<dbReference type="InterPro" id="IPR011032">
    <property type="entry name" value="GroES-like_sf"/>
</dbReference>
<dbReference type="Pfam" id="PF16197">
    <property type="entry name" value="KAsynt_C_assoc"/>
    <property type="match status" value="1"/>
</dbReference>
<dbReference type="InterPro" id="IPR049551">
    <property type="entry name" value="PKS_DH_C"/>
</dbReference>
<dbReference type="PANTHER" id="PTHR43775:SF29">
    <property type="entry name" value="ASPERFURANONE POLYKETIDE SYNTHASE AFOG-RELATED"/>
    <property type="match status" value="1"/>
</dbReference>
<evidence type="ECO:0000256" key="6">
    <source>
        <dbReference type="ARBA" id="ARBA00023315"/>
    </source>
</evidence>
<dbReference type="InterPro" id="IPR036736">
    <property type="entry name" value="ACP-like_sf"/>
</dbReference>
<dbReference type="InterPro" id="IPR049552">
    <property type="entry name" value="PKS_DH_N"/>
</dbReference>
<dbReference type="GO" id="GO:0006633">
    <property type="term" value="P:fatty acid biosynthetic process"/>
    <property type="evidence" value="ECO:0007669"/>
    <property type="project" value="InterPro"/>
</dbReference>
<dbReference type="CDD" id="cd05274">
    <property type="entry name" value="KR_FAS_SDR_x"/>
    <property type="match status" value="1"/>
</dbReference>
<keyword evidence="4" id="KW-0560">Oxidoreductase</keyword>
<evidence type="ECO:0000256" key="5">
    <source>
        <dbReference type="ARBA" id="ARBA00023268"/>
    </source>
</evidence>
<dbReference type="Gene3D" id="3.40.50.150">
    <property type="entry name" value="Vaccinia Virus protein VP39"/>
    <property type="match status" value="1"/>
</dbReference>
<dbReference type="SMART" id="SM00827">
    <property type="entry name" value="PKS_AT"/>
    <property type="match status" value="1"/>
</dbReference>
<feature type="domain" description="PKS/mFAS DH" evidence="11">
    <location>
        <begin position="984"/>
        <end position="1298"/>
    </location>
</feature>
<feature type="compositionally biased region" description="Polar residues" evidence="8">
    <location>
        <begin position="1"/>
        <end position="19"/>
    </location>
</feature>
<gene>
    <name evidence="12" type="ORF">BCON_0015g00090</name>
</gene>